<accession>A0ABV8A852</accession>
<organism evidence="2 3">
    <name type="scientific">Deinococcus antarcticus</name>
    <dbReference type="NCBI Taxonomy" id="1298767"/>
    <lineage>
        <taxon>Bacteria</taxon>
        <taxon>Thermotogati</taxon>
        <taxon>Deinococcota</taxon>
        <taxon>Deinococci</taxon>
        <taxon>Deinococcales</taxon>
        <taxon>Deinococcaceae</taxon>
        <taxon>Deinococcus</taxon>
    </lineage>
</organism>
<reference evidence="3" key="1">
    <citation type="journal article" date="2019" name="Int. J. Syst. Evol. Microbiol.">
        <title>The Global Catalogue of Microorganisms (GCM) 10K type strain sequencing project: providing services to taxonomists for standard genome sequencing and annotation.</title>
        <authorList>
            <consortium name="The Broad Institute Genomics Platform"/>
            <consortium name="The Broad Institute Genome Sequencing Center for Infectious Disease"/>
            <person name="Wu L."/>
            <person name="Ma J."/>
        </authorList>
    </citation>
    <scope>NUCLEOTIDE SEQUENCE [LARGE SCALE GENOMIC DNA]</scope>
    <source>
        <strain evidence="3">CCTCC AB 2013263</strain>
    </source>
</reference>
<keyword evidence="3" id="KW-1185">Reference proteome</keyword>
<dbReference type="RefSeq" id="WP_380076764.1">
    <property type="nucleotide sequence ID" value="NZ_JBHRZF010000088.1"/>
</dbReference>
<protein>
    <submittedName>
        <fullName evidence="2">DUF262 domain-containing protein</fullName>
    </submittedName>
</protein>
<evidence type="ECO:0000259" key="1">
    <source>
        <dbReference type="Pfam" id="PF03235"/>
    </source>
</evidence>
<evidence type="ECO:0000313" key="2">
    <source>
        <dbReference type="EMBL" id="MFC3860633.1"/>
    </source>
</evidence>
<proteinExistence type="predicted"/>
<dbReference type="PANTHER" id="PTHR37292:SF2">
    <property type="entry name" value="DUF262 DOMAIN-CONTAINING PROTEIN"/>
    <property type="match status" value="1"/>
</dbReference>
<gene>
    <name evidence="2" type="ORF">ACFOPQ_07645</name>
</gene>
<dbReference type="Proteomes" id="UP001595748">
    <property type="component" value="Unassembled WGS sequence"/>
</dbReference>
<dbReference type="PANTHER" id="PTHR37292">
    <property type="entry name" value="VNG6097C"/>
    <property type="match status" value="1"/>
</dbReference>
<dbReference type="InterPro" id="IPR004919">
    <property type="entry name" value="GmrSD_N"/>
</dbReference>
<name>A0ABV8A852_9DEIO</name>
<sequence length="444" mass="50589">MSPTNYVLDGQQRLTVVYSCFGAPEVETGFSAVYNLLEEKFEEFVEPDPYKFNLRNIFDTTKLLNFRAGLISHKDSAVLQQRLDKLVDSVHNYKFPVVTLKDLSIEEVGVIFERINSSGTKLSVYDLMVAATWTQNFSLDENVQEILLSLETKRFNDLEPNTVLKCMAAVNSASVKKKSIFELRDLKEHEISLLTERTKDALLKSVDFFSNEFNVFGSDFLPYEAQLITICYVFSVFKSLSSSQAIKLRKWFWQSSFGERYRVGGENFLTNDLESIKKYLEESEAIDSMDFGALPNARDLEKIQFRKNNSRSVAYTLAMSLLKPRSIVNGTAVELQQSLSVYNQRNFHHFYPKAHLKRLNNDDNANAITNIIFLSASDNISISDADPVSYVSDCVSNLEEMTDDVFSSNLLPAPSKFDYTQESFESFISERAKLIEAYIKSLIG</sequence>
<dbReference type="EMBL" id="JBHRZF010000088">
    <property type="protein sequence ID" value="MFC3860633.1"/>
    <property type="molecule type" value="Genomic_DNA"/>
</dbReference>
<evidence type="ECO:0000313" key="3">
    <source>
        <dbReference type="Proteomes" id="UP001595748"/>
    </source>
</evidence>
<comment type="caution">
    <text evidence="2">The sequence shown here is derived from an EMBL/GenBank/DDBJ whole genome shotgun (WGS) entry which is preliminary data.</text>
</comment>
<dbReference type="Pfam" id="PF03235">
    <property type="entry name" value="GmrSD_N"/>
    <property type="match status" value="1"/>
</dbReference>
<feature type="domain" description="GmrSD restriction endonucleases N-terminal" evidence="1">
    <location>
        <begin position="4"/>
        <end position="130"/>
    </location>
</feature>